<proteinExistence type="predicted"/>
<dbReference type="EMBL" id="WKQM01000012">
    <property type="protein sequence ID" value="MSC51770.1"/>
    <property type="molecule type" value="Genomic_DNA"/>
</dbReference>
<organism evidence="1 2">
    <name type="scientific">Faecalibacterium prausnitzii</name>
    <dbReference type="NCBI Taxonomy" id="853"/>
    <lineage>
        <taxon>Bacteria</taxon>
        <taxon>Bacillati</taxon>
        <taxon>Bacillota</taxon>
        <taxon>Clostridia</taxon>
        <taxon>Eubacteriales</taxon>
        <taxon>Oscillospiraceae</taxon>
        <taxon>Faecalibacterium</taxon>
    </lineage>
</organism>
<dbReference type="Proteomes" id="UP000462091">
    <property type="component" value="Unassembled WGS sequence"/>
</dbReference>
<gene>
    <name evidence="1" type="ORF">GKE10_07610</name>
</gene>
<evidence type="ECO:0000313" key="2">
    <source>
        <dbReference type="Proteomes" id="UP000462091"/>
    </source>
</evidence>
<evidence type="ECO:0000313" key="1">
    <source>
        <dbReference type="EMBL" id="MSC51770.1"/>
    </source>
</evidence>
<comment type="caution">
    <text evidence="1">The sequence shown here is derived from an EMBL/GenBank/DDBJ whole genome shotgun (WGS) entry which is preliminary data.</text>
</comment>
<reference evidence="1 2" key="1">
    <citation type="journal article" date="2019" name="Nat. Med.">
        <title>A library of human gut bacterial isolates paired with longitudinal multiomics data enables mechanistic microbiome research.</title>
        <authorList>
            <person name="Poyet M."/>
            <person name="Groussin M."/>
            <person name="Gibbons S.M."/>
            <person name="Avila-Pacheco J."/>
            <person name="Jiang X."/>
            <person name="Kearney S.M."/>
            <person name="Perrotta A.R."/>
            <person name="Berdy B."/>
            <person name="Zhao S."/>
            <person name="Lieberman T.D."/>
            <person name="Swanson P.K."/>
            <person name="Smith M."/>
            <person name="Roesemann S."/>
            <person name="Alexander J.E."/>
            <person name="Rich S.A."/>
            <person name="Livny J."/>
            <person name="Vlamakis H."/>
            <person name="Clish C."/>
            <person name="Bullock K."/>
            <person name="Deik A."/>
            <person name="Scott J."/>
            <person name="Pierce K.A."/>
            <person name="Xavier R.J."/>
            <person name="Alm E.J."/>
        </authorList>
    </citation>
    <scope>NUCLEOTIDE SEQUENCE [LARGE SCALE GENOMIC DNA]</scope>
    <source>
        <strain evidence="1 2">BIOML-B1</strain>
    </source>
</reference>
<name>A0A844DDI2_9FIRM</name>
<dbReference type="AlphaFoldDB" id="A0A844DDI2"/>
<dbReference type="RefSeq" id="WP_147323027.1">
    <property type="nucleotide sequence ID" value="NZ_CP030777.1"/>
</dbReference>
<sequence length="110" mass="12580">MYPQYWTPSIGGTYQNRKAEAAAQKYGAAASAFYLLCPLRVPTVPFRLIPPLRKGVFARRICGPAFPGMAVRFAEKSYSAREKAPEDCFGHLFRRFLPILQCFLQKRLYK</sequence>
<accession>A0A844DDI2</accession>
<protein>
    <submittedName>
        <fullName evidence="1">Uncharacterized protein</fullName>
    </submittedName>
</protein>